<name>A0ABM7PXT8_SINCY</name>
<sequence length="99" mass="10251">MSLSERLQGARGVTSPDSVDVSGVDATDELSGIGEHSPSYSKLSTRVEAKAAADAEARLAIHEIATAGAVRASQALRDLKGKVSGELYERVGGASRTPR</sequence>
<accession>A0ABM7PXT8</accession>
<dbReference type="EMBL" id="AP024525">
    <property type="protein sequence ID" value="BCT77118.1"/>
    <property type="molecule type" value="Genomic_DNA"/>
</dbReference>
<dbReference type="Proteomes" id="UP001319861">
    <property type="component" value="Chromosome"/>
</dbReference>
<evidence type="ECO:0000256" key="1">
    <source>
        <dbReference type="SAM" id="MobiDB-lite"/>
    </source>
</evidence>
<proteinExistence type="predicted"/>
<reference evidence="2 3" key="1">
    <citation type="journal article" date="2021" name="J. Biosci. Bioeng.">
        <title>Identification and characterization of a chc gene cluster responsible for the aromatization pathway of cyclohexanecarboxylate degradation in Sinomonas cyclohexanicum ATCC 51369.</title>
        <authorList>
            <person name="Yamamoto T."/>
            <person name="Hasegawa Y."/>
            <person name="Lau P.C.K."/>
            <person name="Iwaki H."/>
        </authorList>
    </citation>
    <scope>NUCLEOTIDE SEQUENCE [LARGE SCALE GENOMIC DNA]</scope>
    <source>
        <strain evidence="2 3">ATCC 51369</strain>
    </source>
</reference>
<gene>
    <name evidence="2" type="ORF">SCMU_29600</name>
</gene>
<organism evidence="2 3">
    <name type="scientific">Sinomonas cyclohexanicum</name>
    <name type="common">Corynebacterium cyclohexanicum</name>
    <dbReference type="NCBI Taxonomy" id="322009"/>
    <lineage>
        <taxon>Bacteria</taxon>
        <taxon>Bacillati</taxon>
        <taxon>Actinomycetota</taxon>
        <taxon>Actinomycetes</taxon>
        <taxon>Micrococcales</taxon>
        <taxon>Micrococcaceae</taxon>
        <taxon>Sinomonas</taxon>
    </lineage>
</organism>
<evidence type="ECO:0000313" key="2">
    <source>
        <dbReference type="EMBL" id="BCT77118.1"/>
    </source>
</evidence>
<feature type="region of interest" description="Disordered" evidence="1">
    <location>
        <begin position="1"/>
        <end position="43"/>
    </location>
</feature>
<evidence type="ECO:0000313" key="3">
    <source>
        <dbReference type="Proteomes" id="UP001319861"/>
    </source>
</evidence>
<protein>
    <submittedName>
        <fullName evidence="2">Uncharacterized protein</fullName>
    </submittedName>
</protein>
<keyword evidence="3" id="KW-1185">Reference proteome</keyword>